<dbReference type="InterPro" id="IPR003688">
    <property type="entry name" value="TraG/VirD4"/>
</dbReference>
<feature type="region of interest" description="Disordered" evidence="1">
    <location>
        <begin position="1"/>
        <end position="45"/>
    </location>
</feature>
<dbReference type="Pfam" id="PF02534">
    <property type="entry name" value="T4SS-DNA_transf"/>
    <property type="match status" value="1"/>
</dbReference>
<proteinExistence type="predicted"/>
<dbReference type="Proteomes" id="UP000316781">
    <property type="component" value="Unassembled WGS sequence"/>
</dbReference>
<name>A0A549SH75_METSR</name>
<gene>
    <name evidence="2" type="ORF">FM996_18120</name>
</gene>
<accession>A0A549SH75</accession>
<dbReference type="AlphaFoldDB" id="A0A549SH75"/>
<sequence>MRFFGSTAWRSRTSIRLSPPSSGSFSSPARSSASRTSRARASDSISRRLMRPEEILHLMEGMELLFVEGYRPFQAGKIRYFEREEFRGLFDPA</sequence>
<reference evidence="2 3" key="1">
    <citation type="submission" date="2019-07" db="EMBL/GenBank/DDBJ databases">
        <title>Ln-dependent methylotrophs.</title>
        <authorList>
            <person name="Tani A."/>
        </authorList>
    </citation>
    <scope>NUCLEOTIDE SEQUENCE [LARGE SCALE GENOMIC DNA]</scope>
    <source>
        <strain evidence="2 3">SM89A</strain>
    </source>
</reference>
<comment type="caution">
    <text evidence="2">The sequence shown here is derived from an EMBL/GenBank/DDBJ whole genome shotgun (WGS) entry which is preliminary data.</text>
</comment>
<evidence type="ECO:0000313" key="2">
    <source>
        <dbReference type="EMBL" id="TRL28989.1"/>
    </source>
</evidence>
<feature type="compositionally biased region" description="Low complexity" evidence="1">
    <location>
        <begin position="14"/>
        <end position="36"/>
    </location>
</feature>
<evidence type="ECO:0000256" key="1">
    <source>
        <dbReference type="SAM" id="MobiDB-lite"/>
    </source>
</evidence>
<dbReference type="GO" id="GO:0016020">
    <property type="term" value="C:membrane"/>
    <property type="evidence" value="ECO:0007669"/>
    <property type="project" value="InterPro"/>
</dbReference>
<organism evidence="2 3">
    <name type="scientific">Methylosinus sporium</name>
    <dbReference type="NCBI Taxonomy" id="428"/>
    <lineage>
        <taxon>Bacteria</taxon>
        <taxon>Pseudomonadati</taxon>
        <taxon>Pseudomonadota</taxon>
        <taxon>Alphaproteobacteria</taxon>
        <taxon>Hyphomicrobiales</taxon>
        <taxon>Methylocystaceae</taxon>
        <taxon>Methylosinus</taxon>
    </lineage>
</organism>
<dbReference type="EMBL" id="VJMF01000078">
    <property type="protein sequence ID" value="TRL28989.1"/>
    <property type="molecule type" value="Genomic_DNA"/>
</dbReference>
<protein>
    <submittedName>
        <fullName evidence="2">Type IV secretory system conjugative DNA transfer family protein</fullName>
    </submittedName>
</protein>
<evidence type="ECO:0000313" key="3">
    <source>
        <dbReference type="Proteomes" id="UP000316781"/>
    </source>
</evidence>